<reference evidence="1 2" key="1">
    <citation type="journal article" date="2011" name="J. Bacteriol.">
        <title>Complete genome sequence and updated annotation of Desulfovibrio alaskensis G20.</title>
        <authorList>
            <person name="Hauser L.J."/>
            <person name="Land M.L."/>
            <person name="Brown S.D."/>
            <person name="Larimer F."/>
            <person name="Keller K.L."/>
            <person name="Rapp-Giles B.J."/>
            <person name="Price M.N."/>
            <person name="Lin M."/>
            <person name="Bruce D.C."/>
            <person name="Detter J.C."/>
            <person name="Tapia R."/>
            <person name="Han C.S."/>
            <person name="Goodwin L.A."/>
            <person name="Cheng J.F."/>
            <person name="Pitluck S."/>
            <person name="Copeland A."/>
            <person name="Lucas S."/>
            <person name="Nolan M."/>
            <person name="Lapidus A.L."/>
            <person name="Palumbo A.V."/>
            <person name="Wall J.D."/>
        </authorList>
    </citation>
    <scope>NUCLEOTIDE SEQUENCE [LARGE SCALE GENOMIC DNA]</scope>
    <source>
        <strain evidence="2">ATCC BAA 1058 / DSM 17464 / G20</strain>
    </source>
</reference>
<dbReference type="KEGG" id="dde:Dde_3357"/>
<evidence type="ECO:0000313" key="1">
    <source>
        <dbReference type="EMBL" id="ABB40151.2"/>
    </source>
</evidence>
<dbReference type="STRING" id="207559.Dde_3357"/>
<evidence type="ECO:0000313" key="2">
    <source>
        <dbReference type="Proteomes" id="UP000002710"/>
    </source>
</evidence>
<sequence length="145" mass="16761">MAEHRKFTHAICVKTDAKTEAKYELFPAEQWDGPAGCFRIRYNRCWLDKVMGTARYMPPKQLGALIASAITGEPFDMPEPTLPKGTLVRVRRVPADPLTCQRVFTKTDPWRGWDGRWYVQVRIYGRGDVMMPVEQCEVILNKEKQ</sequence>
<name>Q30VZ5_OLEA2</name>
<proteinExistence type="predicted"/>
<dbReference type="AlphaFoldDB" id="Q30VZ5"/>
<keyword evidence="2" id="KW-1185">Reference proteome</keyword>
<dbReference type="Proteomes" id="UP000002710">
    <property type="component" value="Chromosome"/>
</dbReference>
<dbReference type="EMBL" id="CP000112">
    <property type="protein sequence ID" value="ABB40151.2"/>
    <property type="molecule type" value="Genomic_DNA"/>
</dbReference>
<organism evidence="1 2">
    <name type="scientific">Oleidesulfovibrio alaskensis (strain ATCC BAA-1058 / DSM 17464 / G20)</name>
    <name type="common">Desulfovibrio alaskensis</name>
    <dbReference type="NCBI Taxonomy" id="207559"/>
    <lineage>
        <taxon>Bacteria</taxon>
        <taxon>Pseudomonadati</taxon>
        <taxon>Thermodesulfobacteriota</taxon>
        <taxon>Desulfovibrionia</taxon>
        <taxon>Desulfovibrionales</taxon>
        <taxon>Desulfovibrionaceae</taxon>
        <taxon>Oleidesulfovibrio</taxon>
    </lineage>
</organism>
<protein>
    <submittedName>
        <fullName evidence="1">Uncharacterized protein</fullName>
    </submittedName>
</protein>
<gene>
    <name evidence="1" type="ordered locus">Dde_3357</name>
</gene>
<dbReference type="eggNOG" id="ENOG5031883">
    <property type="taxonomic scope" value="Bacteria"/>
</dbReference>
<dbReference type="HOGENOM" id="CLU_140904_0_0_7"/>
<dbReference type="RefSeq" id="WP_011369077.1">
    <property type="nucleotide sequence ID" value="NC_007519.1"/>
</dbReference>
<accession>Q30VZ5</accession>